<dbReference type="InterPro" id="IPR013328">
    <property type="entry name" value="6PGD_dom2"/>
</dbReference>
<organism evidence="12 13">
    <name type="scientific">Perkinsus olseni</name>
    <name type="common">Perkinsus atlanticus</name>
    <dbReference type="NCBI Taxonomy" id="32597"/>
    <lineage>
        <taxon>Eukaryota</taxon>
        <taxon>Sar</taxon>
        <taxon>Alveolata</taxon>
        <taxon>Perkinsozoa</taxon>
        <taxon>Perkinsea</taxon>
        <taxon>Perkinsida</taxon>
        <taxon>Perkinsidae</taxon>
        <taxon>Perkinsus</taxon>
    </lineage>
</organism>
<comment type="similarity">
    <text evidence="1">Belongs to the ATP-dependent AMP-binding enzyme family.</text>
</comment>
<dbReference type="Pfam" id="PF02737">
    <property type="entry name" value="3HCDH_N"/>
    <property type="match status" value="2"/>
</dbReference>
<keyword evidence="7" id="KW-0067">ATP-binding</keyword>
<dbReference type="InterPro" id="IPR006176">
    <property type="entry name" value="3-OHacyl-CoA_DH_NAD-bd"/>
</dbReference>
<keyword evidence="4" id="KW-0597">Phosphoprotein</keyword>
<evidence type="ECO:0000259" key="11">
    <source>
        <dbReference type="Pfam" id="PF02737"/>
    </source>
</evidence>
<dbReference type="Gene3D" id="3.40.50.720">
    <property type="entry name" value="NAD(P)-binding Rossmann-like Domain"/>
    <property type="match status" value="1"/>
</dbReference>
<evidence type="ECO:0000256" key="2">
    <source>
        <dbReference type="ARBA" id="ARBA00009463"/>
    </source>
</evidence>
<keyword evidence="6" id="KW-0547">Nucleotide-binding</keyword>
<reference evidence="12 13" key="1">
    <citation type="submission" date="2020-04" db="EMBL/GenBank/DDBJ databases">
        <title>Perkinsus olseni comparative genomics.</title>
        <authorList>
            <person name="Bogema D.R."/>
        </authorList>
    </citation>
    <scope>NUCLEOTIDE SEQUENCE [LARGE SCALE GENOMIC DNA]</scope>
    <source>
        <strain evidence="12">00978-12</strain>
    </source>
</reference>
<dbReference type="InterPro" id="IPR006108">
    <property type="entry name" value="3HC_DH_C"/>
</dbReference>
<dbReference type="InterPro" id="IPR008927">
    <property type="entry name" value="6-PGluconate_DH-like_C_sf"/>
</dbReference>
<keyword evidence="3" id="KW-0596">Phosphopantetheine</keyword>
<gene>
    <name evidence="12" type="ORF">FOZ60_002300</name>
</gene>
<dbReference type="OrthoDB" id="288590at2759"/>
<comment type="caution">
    <text evidence="12">The sequence shown here is derived from an EMBL/GenBank/DDBJ whole genome shotgun (WGS) entry which is preliminary data.</text>
</comment>
<dbReference type="SUPFAM" id="SSF48179">
    <property type="entry name" value="6-phosphogluconate dehydrogenase C-terminal domain-like"/>
    <property type="match status" value="1"/>
</dbReference>
<evidence type="ECO:0000256" key="8">
    <source>
        <dbReference type="ARBA" id="ARBA00023002"/>
    </source>
</evidence>
<dbReference type="InterPro" id="IPR020845">
    <property type="entry name" value="AMP-binding_CS"/>
</dbReference>
<dbReference type="PROSITE" id="PS00067">
    <property type="entry name" value="3HCDH"/>
    <property type="match status" value="1"/>
</dbReference>
<dbReference type="GO" id="GO:0070403">
    <property type="term" value="F:NAD+ binding"/>
    <property type="evidence" value="ECO:0007669"/>
    <property type="project" value="InterPro"/>
</dbReference>
<evidence type="ECO:0000256" key="3">
    <source>
        <dbReference type="ARBA" id="ARBA00022450"/>
    </source>
</evidence>
<evidence type="ECO:0000313" key="12">
    <source>
        <dbReference type="EMBL" id="KAF4696069.1"/>
    </source>
</evidence>
<dbReference type="PANTHER" id="PTHR43107:SF15">
    <property type="entry name" value="FATTY ACID TRANSPORT PROTEIN 3, ISOFORM A"/>
    <property type="match status" value="1"/>
</dbReference>
<dbReference type="GO" id="GO:0005324">
    <property type="term" value="F:long-chain fatty acid transmembrane transporter activity"/>
    <property type="evidence" value="ECO:0007669"/>
    <property type="project" value="TreeGrafter"/>
</dbReference>
<comment type="similarity">
    <text evidence="2">Belongs to the 3-hydroxyacyl-CoA dehydrogenase family.</text>
</comment>
<evidence type="ECO:0000259" key="9">
    <source>
        <dbReference type="Pfam" id="PF00501"/>
    </source>
</evidence>
<dbReference type="InterPro" id="IPR000873">
    <property type="entry name" value="AMP-dep_synth/lig_dom"/>
</dbReference>
<dbReference type="Pfam" id="PF00725">
    <property type="entry name" value="3HCDH"/>
    <property type="match status" value="1"/>
</dbReference>
<protein>
    <recommendedName>
        <fullName evidence="14">Long-chain fatty acid transport protein</fullName>
    </recommendedName>
</protein>
<proteinExistence type="inferred from homology"/>
<dbReference type="InterPro" id="IPR036291">
    <property type="entry name" value="NAD(P)-bd_dom_sf"/>
</dbReference>
<dbReference type="GO" id="GO:0044539">
    <property type="term" value="P:long-chain fatty acid import into cell"/>
    <property type="evidence" value="ECO:0007669"/>
    <property type="project" value="TreeGrafter"/>
</dbReference>
<sequence length="983" mass="108351">MRQPAIPGGRAIGMAGLGYLSFMGLDHFLRIKNDMLMIWRSLPAAIKASKLDKIGEDIISTWDETVRRYGDNVFIIFEGRRMTFQDVDELSNLMCWYLSEHVGLEPGSSCLALVMENKPDFVCWWLAAAKAGVKAAFVNFSLKSDALAYAIGSAAADIVIFDAESSGEVASAESSIRAKRPAIGMPDTLPVREATCLTIEALNQKYPGASASRPAKTEQYRRTSVTMMSIFGYIYTSGTTGMPKAAAITHWRMWAFGFVMAASTSIAEVDVIYTCLPLFHTAGGALGIGAAIQTGCTIALARRFSARRFWQDVNRYKCTVIQYIGEICRYLVVAAREYPNDPLYRSHNLRVAFGNGLRPEVWGPFQELFDIPQVVEFYGATEGNGGLVNTSTSKRDRGAVGIQGALMSKVTGYELAKFNVDEESLEKDARGFCIRPLTNEPGELLLPIKEGRPESTFTGYTDRKSTRQKVISDVFTPGDRYFRTGDLLRKDHRGRFFFVDRIGDTFRWKGENVSTTEVSEVVSQYPGIAEANVYGVKVPGEPDGRGCMAAIRLEMPSSGMLSCHDGVCFEDGTEYYCAQRRCVHAALERSYSPRGVRVLTDDDDHHHTATFKQIKSKFVKAGCDPKACWPDQLIWLDPKTRRYSVFTPEQYTSLQSRCIPLSATPTMFSRFSRPLLSGISRINVIGAGQMGTGIGIVAARWYSNLTSAMAECNSGLLFFQDTSWLEKEKSKGRMSVEDVGAFQSLVSFASVDSKQALDSCDMVVEAVIENIDIKGSIFGMLASTVKLECILATNTSSISITKISAYAKGMEERVEQPILPHSQSQGTEDHHGTPSYQVIGTHFMNPVPVMKLVEVIRGLSTSDATHAETMDFVSRLGKTAATSVDRPGFIANRLLMPYINEAIICLQDGVSSKEDIDTIMKLGTNVPLGPLALADLIGLDTCLFIMQVLHRELGDKYRPAPLLQMHVDAGHLGKKTGQGFYKY</sequence>
<dbReference type="GO" id="GO:0005886">
    <property type="term" value="C:plasma membrane"/>
    <property type="evidence" value="ECO:0007669"/>
    <property type="project" value="TreeGrafter"/>
</dbReference>
<evidence type="ECO:0000256" key="5">
    <source>
        <dbReference type="ARBA" id="ARBA00022598"/>
    </source>
</evidence>
<dbReference type="Gene3D" id="3.40.50.12780">
    <property type="entry name" value="N-terminal domain of ligase-like"/>
    <property type="match status" value="1"/>
</dbReference>
<dbReference type="EMBL" id="JABANP010000014">
    <property type="protein sequence ID" value="KAF4696069.1"/>
    <property type="molecule type" value="Genomic_DNA"/>
</dbReference>
<feature type="domain" description="3-hydroxyacyl-CoA dehydrogenase C-terminal" evidence="10">
    <location>
        <begin position="888"/>
        <end position="983"/>
    </location>
</feature>
<dbReference type="SUPFAM" id="SSF51735">
    <property type="entry name" value="NAD(P)-binding Rossmann-fold domains"/>
    <property type="match status" value="1"/>
</dbReference>
<evidence type="ECO:0000259" key="10">
    <source>
        <dbReference type="Pfam" id="PF00725"/>
    </source>
</evidence>
<dbReference type="GO" id="GO:0016616">
    <property type="term" value="F:oxidoreductase activity, acting on the CH-OH group of donors, NAD or NADP as acceptor"/>
    <property type="evidence" value="ECO:0007669"/>
    <property type="project" value="InterPro"/>
</dbReference>
<dbReference type="InterPro" id="IPR042099">
    <property type="entry name" value="ANL_N_sf"/>
</dbReference>
<dbReference type="SUPFAM" id="SSF56801">
    <property type="entry name" value="Acetyl-CoA synthetase-like"/>
    <property type="match status" value="1"/>
</dbReference>
<evidence type="ECO:0000313" key="13">
    <source>
        <dbReference type="Proteomes" id="UP000541610"/>
    </source>
</evidence>
<evidence type="ECO:0000256" key="1">
    <source>
        <dbReference type="ARBA" id="ARBA00006432"/>
    </source>
</evidence>
<dbReference type="PROSITE" id="PS00455">
    <property type="entry name" value="AMP_BINDING"/>
    <property type="match status" value="1"/>
</dbReference>
<feature type="domain" description="3-hydroxyacyl-CoA dehydrogenase NAD binding" evidence="11">
    <location>
        <begin position="682"/>
        <end position="810"/>
    </location>
</feature>
<dbReference type="InterPro" id="IPR006180">
    <property type="entry name" value="3-OHacyl-CoA_DH_CS"/>
</dbReference>
<evidence type="ECO:0000256" key="4">
    <source>
        <dbReference type="ARBA" id="ARBA00022553"/>
    </source>
</evidence>
<keyword evidence="8" id="KW-0560">Oxidoreductase</keyword>
<dbReference type="AlphaFoldDB" id="A0A7J6PIW5"/>
<name>A0A7J6PIW5_PEROL</name>
<feature type="domain" description="3-hydroxyacyl-CoA dehydrogenase NAD binding" evidence="11">
    <location>
        <begin position="836"/>
        <end position="880"/>
    </location>
</feature>
<dbReference type="Proteomes" id="UP000541610">
    <property type="component" value="Unassembled WGS sequence"/>
</dbReference>
<evidence type="ECO:0008006" key="14">
    <source>
        <dbReference type="Google" id="ProtNLM"/>
    </source>
</evidence>
<accession>A0A7J6PIW5</accession>
<dbReference type="GO" id="GO:0004467">
    <property type="term" value="F:long-chain fatty acid-CoA ligase activity"/>
    <property type="evidence" value="ECO:0007669"/>
    <property type="project" value="TreeGrafter"/>
</dbReference>
<dbReference type="Gene3D" id="1.10.1040.10">
    <property type="entry name" value="N-(1-d-carboxylethyl)-l-norvaline Dehydrogenase, domain 2"/>
    <property type="match status" value="1"/>
</dbReference>
<evidence type="ECO:0000256" key="7">
    <source>
        <dbReference type="ARBA" id="ARBA00022840"/>
    </source>
</evidence>
<feature type="domain" description="AMP-dependent synthetase/ligase" evidence="9">
    <location>
        <begin position="63"/>
        <end position="407"/>
    </location>
</feature>
<dbReference type="GO" id="GO:0005524">
    <property type="term" value="F:ATP binding"/>
    <property type="evidence" value="ECO:0007669"/>
    <property type="project" value="UniProtKB-KW"/>
</dbReference>
<keyword evidence="5" id="KW-0436">Ligase</keyword>
<dbReference type="Pfam" id="PF00501">
    <property type="entry name" value="AMP-binding"/>
    <property type="match status" value="1"/>
</dbReference>
<evidence type="ECO:0000256" key="6">
    <source>
        <dbReference type="ARBA" id="ARBA00022741"/>
    </source>
</evidence>
<dbReference type="PANTHER" id="PTHR43107">
    <property type="entry name" value="LONG-CHAIN FATTY ACID TRANSPORT PROTEIN"/>
    <property type="match status" value="1"/>
</dbReference>